<dbReference type="RefSeq" id="WP_165307434.1">
    <property type="nucleotide sequence ID" value="NZ_SDPL01000092.1"/>
</dbReference>
<feature type="transmembrane region" description="Helical" evidence="1">
    <location>
        <begin position="210"/>
        <end position="228"/>
    </location>
</feature>
<dbReference type="InterPro" id="IPR036465">
    <property type="entry name" value="vWFA_dom_sf"/>
</dbReference>
<dbReference type="SUPFAM" id="SSF53300">
    <property type="entry name" value="vWA-like"/>
    <property type="match status" value="1"/>
</dbReference>
<keyword evidence="1" id="KW-1133">Transmembrane helix</keyword>
<evidence type="ECO:0000259" key="2">
    <source>
        <dbReference type="PROSITE" id="PS50234"/>
    </source>
</evidence>
<dbReference type="Pfam" id="PF00092">
    <property type="entry name" value="VWA"/>
    <property type="match status" value="1"/>
</dbReference>
<dbReference type="InterPro" id="IPR002035">
    <property type="entry name" value="VWF_A"/>
</dbReference>
<protein>
    <submittedName>
        <fullName evidence="3">VWA domain-containing protein</fullName>
    </submittedName>
</protein>
<feature type="domain" description="VWFA" evidence="2">
    <location>
        <begin position="33"/>
        <end position="201"/>
    </location>
</feature>
<sequence length="291" mass="29644">MSIVRSTAVGVALGALAVIGIGHAAQAGEPPEAVVFLVDTSASMEGAPLAQAQRALVRSLDVVPDDRAVGLRTFAGGCDDPPATLVEPAVGNRAELRRAVDGLFVAGGTPTGPSLLAAARDLPQGSGTIVLVSDGIAECDPPPCVAAAALMEQGFDIRVNTVGYAFDGEPPSELTCIAEATGGRYFDADDEESLVAALGEASVGGGGPPVGLLIAATFGVGIAVWAAARPTAPWNQRRMVAHRVRVSAAAGRGVAWSPSLDANDEAPTRSVRLEVRPGHWEARMVEGEDRG</sequence>
<gene>
    <name evidence="3" type="ORF">ESO86_06740</name>
</gene>
<organism evidence="3 4">
    <name type="scientific">Agromyces binzhouensis</name>
    <dbReference type="NCBI Taxonomy" id="1817495"/>
    <lineage>
        <taxon>Bacteria</taxon>
        <taxon>Bacillati</taxon>
        <taxon>Actinomycetota</taxon>
        <taxon>Actinomycetes</taxon>
        <taxon>Micrococcales</taxon>
        <taxon>Microbacteriaceae</taxon>
        <taxon>Agromyces</taxon>
    </lineage>
</organism>
<reference evidence="3 4" key="1">
    <citation type="submission" date="2019-01" db="EMBL/GenBank/DDBJ databases">
        <authorList>
            <person name="Li J."/>
        </authorList>
    </citation>
    <scope>NUCLEOTIDE SEQUENCE [LARGE SCALE GENOMIC DNA]</scope>
    <source>
        <strain evidence="3 4">CGMCC 4.7180</strain>
    </source>
</reference>
<dbReference type="PROSITE" id="PS50234">
    <property type="entry name" value="VWFA"/>
    <property type="match status" value="1"/>
</dbReference>
<keyword evidence="4" id="KW-1185">Reference proteome</keyword>
<keyword evidence="1" id="KW-0812">Transmembrane</keyword>
<comment type="caution">
    <text evidence="3">The sequence shown here is derived from an EMBL/GenBank/DDBJ whole genome shotgun (WGS) entry which is preliminary data.</text>
</comment>
<evidence type="ECO:0000256" key="1">
    <source>
        <dbReference type="SAM" id="Phobius"/>
    </source>
</evidence>
<name>A0A4Q2JNI9_9MICO</name>
<dbReference type="AlphaFoldDB" id="A0A4Q2JNI9"/>
<evidence type="ECO:0000313" key="3">
    <source>
        <dbReference type="EMBL" id="RXZ48386.1"/>
    </source>
</evidence>
<dbReference type="Gene3D" id="3.40.50.410">
    <property type="entry name" value="von Willebrand factor, type A domain"/>
    <property type="match status" value="1"/>
</dbReference>
<proteinExistence type="predicted"/>
<keyword evidence="1" id="KW-0472">Membrane</keyword>
<dbReference type="EMBL" id="SDPL01000092">
    <property type="protein sequence ID" value="RXZ48386.1"/>
    <property type="molecule type" value="Genomic_DNA"/>
</dbReference>
<dbReference type="Proteomes" id="UP000292881">
    <property type="component" value="Unassembled WGS sequence"/>
</dbReference>
<evidence type="ECO:0000313" key="4">
    <source>
        <dbReference type="Proteomes" id="UP000292881"/>
    </source>
</evidence>
<accession>A0A4Q2JNI9</accession>
<dbReference type="SMART" id="SM00327">
    <property type="entry name" value="VWA"/>
    <property type="match status" value="1"/>
</dbReference>